<evidence type="ECO:0000256" key="2">
    <source>
        <dbReference type="ARBA" id="ARBA00022649"/>
    </source>
</evidence>
<accession>A0A9X4RK79</accession>
<evidence type="ECO:0000313" key="3">
    <source>
        <dbReference type="EMBL" id="MDG3497262.1"/>
    </source>
</evidence>
<gene>
    <name evidence="3" type="ORF">FEV09_22250</name>
</gene>
<dbReference type="Proteomes" id="UP001152872">
    <property type="component" value="Unassembled WGS sequence"/>
</dbReference>
<comment type="caution">
    <text evidence="3">The sequence shown here is derived from an EMBL/GenBank/DDBJ whole genome shotgun (WGS) entry which is preliminary data.</text>
</comment>
<dbReference type="InterPro" id="IPR003477">
    <property type="entry name" value="PemK-like"/>
</dbReference>
<dbReference type="GO" id="GO:0016075">
    <property type="term" value="P:rRNA catabolic process"/>
    <property type="evidence" value="ECO:0007669"/>
    <property type="project" value="TreeGrafter"/>
</dbReference>
<evidence type="ECO:0000256" key="1">
    <source>
        <dbReference type="ARBA" id="ARBA00007521"/>
    </source>
</evidence>
<evidence type="ECO:0000313" key="4">
    <source>
        <dbReference type="Proteomes" id="UP001152872"/>
    </source>
</evidence>
<protein>
    <submittedName>
        <fullName evidence="3">Type II toxin-antitoxin system PemK/MazF family toxin</fullName>
    </submittedName>
</protein>
<proteinExistence type="inferred from homology"/>
<dbReference type="RefSeq" id="WP_009629479.1">
    <property type="nucleotide sequence ID" value="NZ_VBTY01000313.1"/>
</dbReference>
<dbReference type="GO" id="GO:0004521">
    <property type="term" value="F:RNA endonuclease activity"/>
    <property type="evidence" value="ECO:0007669"/>
    <property type="project" value="TreeGrafter"/>
</dbReference>
<name>A0A9X4RK79_9CYAN</name>
<dbReference type="GO" id="GO:0006402">
    <property type="term" value="P:mRNA catabolic process"/>
    <property type="evidence" value="ECO:0007669"/>
    <property type="project" value="TreeGrafter"/>
</dbReference>
<dbReference type="InterPro" id="IPR011067">
    <property type="entry name" value="Plasmid_toxin/cell-grow_inhib"/>
</dbReference>
<reference evidence="3" key="1">
    <citation type="submission" date="2019-05" db="EMBL/GenBank/DDBJ databases">
        <title>Whole genome sequencing of Pseudanabaena catenata USMAC16.</title>
        <authorList>
            <person name="Khan Z."/>
            <person name="Omar W.M."/>
            <person name="Convey P."/>
            <person name="Merican F."/>
            <person name="Najimudin N."/>
        </authorList>
    </citation>
    <scope>NUCLEOTIDE SEQUENCE</scope>
    <source>
        <strain evidence="3">USMAC16</strain>
    </source>
</reference>
<organism evidence="3 4">
    <name type="scientific">Pseudanabaena catenata USMAC16</name>
    <dbReference type="NCBI Taxonomy" id="1855837"/>
    <lineage>
        <taxon>Bacteria</taxon>
        <taxon>Bacillati</taxon>
        <taxon>Cyanobacteriota</taxon>
        <taxon>Cyanophyceae</taxon>
        <taxon>Pseudanabaenales</taxon>
        <taxon>Pseudanabaenaceae</taxon>
        <taxon>Pseudanabaena</taxon>
    </lineage>
</organism>
<dbReference type="SUPFAM" id="SSF50118">
    <property type="entry name" value="Cell growth inhibitor/plasmid maintenance toxic component"/>
    <property type="match status" value="1"/>
</dbReference>
<dbReference type="PANTHER" id="PTHR33988">
    <property type="entry name" value="ENDORIBONUCLEASE MAZF-RELATED"/>
    <property type="match status" value="1"/>
</dbReference>
<keyword evidence="4" id="KW-1185">Reference proteome</keyword>
<keyword evidence="2" id="KW-1277">Toxin-antitoxin system</keyword>
<dbReference type="AlphaFoldDB" id="A0A9X4RK79"/>
<dbReference type="GO" id="GO:0003677">
    <property type="term" value="F:DNA binding"/>
    <property type="evidence" value="ECO:0007669"/>
    <property type="project" value="InterPro"/>
</dbReference>
<sequence length="107" mass="11905">MNIKQGEVWLADLGIAAKTRPVVIVSRYDANPPRVLVIYVPLTTQYRNSEYEVVLPNLKFLNQSSIANVQGIASIPTARLERKLGDLPSDVMLQIKQAIIFALDLSL</sequence>
<dbReference type="EMBL" id="VBTY01000313">
    <property type="protein sequence ID" value="MDG3497262.1"/>
    <property type="molecule type" value="Genomic_DNA"/>
</dbReference>
<dbReference type="Gene3D" id="2.30.30.110">
    <property type="match status" value="1"/>
</dbReference>
<comment type="similarity">
    <text evidence="1">Belongs to the PemK/MazF family.</text>
</comment>
<dbReference type="Pfam" id="PF02452">
    <property type="entry name" value="PemK_toxin"/>
    <property type="match status" value="1"/>
</dbReference>